<evidence type="ECO:0000256" key="1">
    <source>
        <dbReference type="SAM" id="MobiDB-lite"/>
    </source>
</evidence>
<dbReference type="AlphaFoldDB" id="A0A158IYF9"/>
<protein>
    <submittedName>
        <fullName evidence="2">Uncharacterized protein</fullName>
    </submittedName>
</protein>
<dbReference type="OrthoDB" id="9025571at2"/>
<dbReference type="Proteomes" id="UP000054977">
    <property type="component" value="Unassembled WGS sequence"/>
</dbReference>
<proteinExistence type="predicted"/>
<sequence>MKDAFERRALLLHLGDALETVRYVAGCGQDLRLVHDLIADDEALRRFPLLGQVSTRMTAREFVRNAANAYCSWPRRLLEATLNRTALERTVHDSLFSTNSVGWHAYVAMLRKDVPWFGIDVRRIIDAEVTEENASDESATIEMPAGDMQTVSPDEPSDESDIERYQNEKSSASRESVESGRRSDSNWPWNGDI</sequence>
<evidence type="ECO:0000313" key="3">
    <source>
        <dbReference type="Proteomes" id="UP000054977"/>
    </source>
</evidence>
<name>A0A158IYF9_9BURK</name>
<gene>
    <name evidence="2" type="ORF">AWB65_05627</name>
</gene>
<keyword evidence="3" id="KW-1185">Reference proteome</keyword>
<comment type="caution">
    <text evidence="2">The sequence shown here is derived from an EMBL/GenBank/DDBJ whole genome shotgun (WGS) entry which is preliminary data.</text>
</comment>
<dbReference type="EMBL" id="FCNW02000049">
    <property type="protein sequence ID" value="SAL61647.1"/>
    <property type="molecule type" value="Genomic_DNA"/>
</dbReference>
<evidence type="ECO:0000313" key="2">
    <source>
        <dbReference type="EMBL" id="SAL61647.1"/>
    </source>
</evidence>
<feature type="region of interest" description="Disordered" evidence="1">
    <location>
        <begin position="131"/>
        <end position="193"/>
    </location>
</feature>
<dbReference type="RefSeq" id="WP_087670290.1">
    <property type="nucleotide sequence ID" value="NZ_FCNW02000049.1"/>
</dbReference>
<reference evidence="2" key="1">
    <citation type="submission" date="2016-01" db="EMBL/GenBank/DDBJ databases">
        <authorList>
            <person name="Peeters C."/>
        </authorList>
    </citation>
    <scope>NUCLEOTIDE SEQUENCE [LARGE SCALE GENOMIC DNA]</scope>
    <source>
        <strain evidence="2">LMG 22934</strain>
    </source>
</reference>
<organism evidence="2 3">
    <name type="scientific">Caballeronia humi</name>
    <dbReference type="NCBI Taxonomy" id="326474"/>
    <lineage>
        <taxon>Bacteria</taxon>
        <taxon>Pseudomonadati</taxon>
        <taxon>Pseudomonadota</taxon>
        <taxon>Betaproteobacteria</taxon>
        <taxon>Burkholderiales</taxon>
        <taxon>Burkholderiaceae</taxon>
        <taxon>Caballeronia</taxon>
    </lineage>
</organism>
<accession>A0A158IYF9</accession>
<feature type="compositionally biased region" description="Basic and acidic residues" evidence="1">
    <location>
        <begin position="162"/>
        <end position="184"/>
    </location>
</feature>